<comment type="caution">
    <text evidence="2">The sequence shown here is derived from an EMBL/GenBank/DDBJ whole genome shotgun (WGS) entry which is preliminary data.</text>
</comment>
<dbReference type="SMART" id="SM00564">
    <property type="entry name" value="PQQ"/>
    <property type="match status" value="4"/>
</dbReference>
<dbReference type="GO" id="GO:0043041">
    <property type="term" value="P:amino acid activation for nonribosomal peptide biosynthetic process"/>
    <property type="evidence" value="ECO:0007669"/>
    <property type="project" value="TreeGrafter"/>
</dbReference>
<name>A0AA39KI81_MICHY</name>
<accession>A0AA39KI81</accession>
<dbReference type="SUPFAM" id="SSF56801">
    <property type="entry name" value="Acetyl-CoA synthetase-like"/>
    <property type="match status" value="1"/>
</dbReference>
<dbReference type="InterPro" id="IPR052091">
    <property type="entry name" value="Beta-ala_Activ/Resist"/>
</dbReference>
<protein>
    <recommendedName>
        <fullName evidence="1">AMP-dependent synthetase/ligase domain-containing protein</fullName>
    </recommendedName>
</protein>
<sequence>MDLHNKSNLIHLCNWNNLENVAIEHYHSINNSFLINYFTIRKVQRKLRNILNSIELSSSQFIGISSNIPTFCIPTLILGIISSGRAFVYLSEESQHLLLNNSNLNIQYIFLPQDFSKNIGDKVIKKFIMHKKTIVFMRISKNNLQYHQEINSQNTDNDFAYAITTSGSTGVPSIVRVTHASIVSNILDLKRILNLKSTDKIAHLTPLTFDPSIIEIFLSISSGGTLVTVSDNLKNCPHELLMLLHDKRITFISSTPSLLLHRWSVPNLNSTLLGKDSHLRVLLLGGEPFPNPRTILKMKHRENYTRIFNIYGITEISCWASINEINFNYNTANDDNDFNNMIVQCNKLGIILSATLFQVKDLNDDGIIKEGKGLLYIGSNTRICAIDNEIFSNLNPPVFRCTGDVVTIDKNGELIFEGRQDCCVKRFGKKIYLNQLECHLKKLNFIEDCHAIFNYSTSTLHLFFTVLNNTKQLSNDENIILNVIWSHLRKLPPIMHPDYIRCLEKFKVTEHGKICKDTLRKLSAVKEYHNDIGNYFESIWKNHLPIIIDDKTTRFVDTGGTSIIALEISSKLTDIMGKDFPLLIGMLLENKTLSECRNYSSSSQLSILKNIELLHLHNLSKCIDGSPTLFKYISNDDTFVSVGSHSGIICTVQISNNKTWKVKLPDRIEASILIIDDFKGIVGCHDGFLYCIHLMTGEIHWKFQTYNIVKCLAVLCSQRQNIFFGSYDHYIYCLSIKKSNGEKLWDFNISEHVFSDLVTINNKNVQKDNYDGFIIATKSGNVYRYDFINDYVDRKLTFKINCKSSIFASPWIDEKFILIAQENGELQFFNLNNGESLLTFKLGGECFSSPVFHQNFIFVGSRDNNLYILKTDSELCQRDT</sequence>
<proteinExistence type="predicted"/>
<dbReference type="Gene3D" id="2.130.10.10">
    <property type="entry name" value="YVTN repeat-like/Quinoprotein amine dehydrogenase"/>
    <property type="match status" value="1"/>
</dbReference>
<reference evidence="2" key="2">
    <citation type="submission" date="2023-03" db="EMBL/GenBank/DDBJ databases">
        <authorList>
            <person name="Inwood S.N."/>
            <person name="Skelly J.G."/>
            <person name="Guhlin J."/>
            <person name="Harrop T.W.R."/>
            <person name="Goldson S.G."/>
            <person name="Dearden P.K."/>
        </authorList>
    </citation>
    <scope>NUCLEOTIDE SEQUENCE</scope>
    <source>
        <strain evidence="2">Lincoln</strain>
        <tissue evidence="2">Whole body</tissue>
    </source>
</reference>
<evidence type="ECO:0000313" key="3">
    <source>
        <dbReference type="Proteomes" id="UP001168972"/>
    </source>
</evidence>
<dbReference type="Pfam" id="PF00501">
    <property type="entry name" value="AMP-binding"/>
    <property type="match status" value="1"/>
</dbReference>
<dbReference type="InterPro" id="IPR018391">
    <property type="entry name" value="PQQ_b-propeller_rpt"/>
</dbReference>
<keyword evidence="3" id="KW-1185">Reference proteome</keyword>
<gene>
    <name evidence="2" type="ORF">PV327_006295</name>
</gene>
<dbReference type="SUPFAM" id="SSF50998">
    <property type="entry name" value="Quinoprotein alcohol dehydrogenase-like"/>
    <property type="match status" value="1"/>
</dbReference>
<dbReference type="Gene3D" id="3.40.50.12780">
    <property type="entry name" value="N-terminal domain of ligase-like"/>
    <property type="match status" value="1"/>
</dbReference>
<dbReference type="InterPro" id="IPR015943">
    <property type="entry name" value="WD40/YVTN_repeat-like_dom_sf"/>
</dbReference>
<dbReference type="AlphaFoldDB" id="A0AA39KI81"/>
<dbReference type="Gene3D" id="3.30.300.30">
    <property type="match status" value="1"/>
</dbReference>
<dbReference type="PANTHER" id="PTHR44394:SF1">
    <property type="entry name" value="BETA-ALANINE-ACTIVATING ENZYME"/>
    <property type="match status" value="1"/>
</dbReference>
<reference evidence="2" key="1">
    <citation type="journal article" date="2023" name="bioRxiv">
        <title>Scaffold-level genome assemblies of two parasitoid biocontrol wasps reveal the parthenogenesis mechanism and an associated novel virus.</title>
        <authorList>
            <person name="Inwood S."/>
            <person name="Skelly J."/>
            <person name="Guhlin J."/>
            <person name="Harrop T."/>
            <person name="Goldson S."/>
            <person name="Dearden P."/>
        </authorList>
    </citation>
    <scope>NUCLEOTIDE SEQUENCE</scope>
    <source>
        <strain evidence="2">Lincoln</strain>
        <tissue evidence="2">Whole body</tissue>
    </source>
</reference>
<dbReference type="InterPro" id="IPR042099">
    <property type="entry name" value="ANL_N_sf"/>
</dbReference>
<dbReference type="InterPro" id="IPR011047">
    <property type="entry name" value="Quinoprotein_ADH-like_sf"/>
</dbReference>
<dbReference type="InterPro" id="IPR045851">
    <property type="entry name" value="AMP-bd_C_sf"/>
</dbReference>
<dbReference type="Proteomes" id="UP001168972">
    <property type="component" value="Unassembled WGS sequence"/>
</dbReference>
<organism evidence="2 3">
    <name type="scientific">Microctonus hyperodae</name>
    <name type="common">Parasitoid wasp</name>
    <dbReference type="NCBI Taxonomy" id="165561"/>
    <lineage>
        <taxon>Eukaryota</taxon>
        <taxon>Metazoa</taxon>
        <taxon>Ecdysozoa</taxon>
        <taxon>Arthropoda</taxon>
        <taxon>Hexapoda</taxon>
        <taxon>Insecta</taxon>
        <taxon>Pterygota</taxon>
        <taxon>Neoptera</taxon>
        <taxon>Endopterygota</taxon>
        <taxon>Hymenoptera</taxon>
        <taxon>Apocrita</taxon>
        <taxon>Ichneumonoidea</taxon>
        <taxon>Braconidae</taxon>
        <taxon>Euphorinae</taxon>
        <taxon>Microctonus</taxon>
    </lineage>
</organism>
<evidence type="ECO:0000259" key="1">
    <source>
        <dbReference type="Pfam" id="PF00501"/>
    </source>
</evidence>
<feature type="domain" description="AMP-dependent synthetase/ligase" evidence="1">
    <location>
        <begin position="147"/>
        <end position="335"/>
    </location>
</feature>
<dbReference type="EMBL" id="JAQQBR010001833">
    <property type="protein sequence ID" value="KAK0162522.1"/>
    <property type="molecule type" value="Genomic_DNA"/>
</dbReference>
<dbReference type="PANTHER" id="PTHR44394">
    <property type="entry name" value="BETA-ALANINE-ACTIVATING ENZYME"/>
    <property type="match status" value="1"/>
</dbReference>
<dbReference type="InterPro" id="IPR000873">
    <property type="entry name" value="AMP-dep_synth/lig_dom"/>
</dbReference>
<evidence type="ECO:0000313" key="2">
    <source>
        <dbReference type="EMBL" id="KAK0162522.1"/>
    </source>
</evidence>